<dbReference type="InterPro" id="IPR028978">
    <property type="entry name" value="Chorismate_lyase_/UTRA_dom_sf"/>
</dbReference>
<dbReference type="CDD" id="cd07377">
    <property type="entry name" value="WHTH_GntR"/>
    <property type="match status" value="1"/>
</dbReference>
<dbReference type="Gene3D" id="1.10.10.10">
    <property type="entry name" value="Winged helix-like DNA-binding domain superfamily/Winged helix DNA-binding domain"/>
    <property type="match status" value="1"/>
</dbReference>
<dbReference type="Pfam" id="PF07702">
    <property type="entry name" value="UTRA"/>
    <property type="match status" value="1"/>
</dbReference>
<evidence type="ECO:0000313" key="5">
    <source>
        <dbReference type="EMBL" id="NHO31414.1"/>
    </source>
</evidence>
<dbReference type="Gene3D" id="3.40.1410.10">
    <property type="entry name" value="Chorismate lyase-like"/>
    <property type="match status" value="1"/>
</dbReference>
<proteinExistence type="predicted"/>
<evidence type="ECO:0000256" key="3">
    <source>
        <dbReference type="ARBA" id="ARBA00023163"/>
    </source>
</evidence>
<organism evidence="5 6">
    <name type="scientific">Acetobacter fallax</name>
    <dbReference type="NCBI Taxonomy" id="1737473"/>
    <lineage>
        <taxon>Bacteria</taxon>
        <taxon>Pseudomonadati</taxon>
        <taxon>Pseudomonadota</taxon>
        <taxon>Alphaproteobacteria</taxon>
        <taxon>Acetobacterales</taxon>
        <taxon>Acetobacteraceae</taxon>
        <taxon>Acetobacter</taxon>
    </lineage>
</organism>
<evidence type="ECO:0000259" key="4">
    <source>
        <dbReference type="PROSITE" id="PS50949"/>
    </source>
</evidence>
<comment type="caution">
    <text evidence="5">The sequence shown here is derived from an EMBL/GenBank/DDBJ whole genome shotgun (WGS) entry which is preliminary data.</text>
</comment>
<dbReference type="PRINTS" id="PR00035">
    <property type="entry name" value="HTHGNTR"/>
</dbReference>
<keyword evidence="6" id="KW-1185">Reference proteome</keyword>
<feature type="domain" description="HTH gntR-type" evidence="4">
    <location>
        <begin position="21"/>
        <end position="89"/>
    </location>
</feature>
<dbReference type="RefSeq" id="WP_173576015.1">
    <property type="nucleotide sequence ID" value="NZ_WOSW01000002.1"/>
</dbReference>
<dbReference type="InterPro" id="IPR036390">
    <property type="entry name" value="WH_DNA-bd_sf"/>
</dbReference>
<dbReference type="PANTHER" id="PTHR44846:SF1">
    <property type="entry name" value="MANNOSYL-D-GLYCERATE TRANSPORT_METABOLISM SYSTEM REPRESSOR MNGR-RELATED"/>
    <property type="match status" value="1"/>
</dbReference>
<dbReference type="Pfam" id="PF00392">
    <property type="entry name" value="GntR"/>
    <property type="match status" value="1"/>
</dbReference>
<sequence length="255" mass="27522">MSSRISDGLFAALAPDPANRKPLYLQMEESLRFLIEGGTLRRGDPIPAERDLATLTGVSRVTVRKALASLVATGALTQRVGAGTFVAGRIEQPLSLLLGFSEDMRARGYEPGSIWLDKGTGSATPDEAMALGIAPSAPVVRLRRIRTADGEPIAIETAVVSRHDLPSPDLVGESLYAALKDRDLLPVRALQRIRAGLVSVQDAPLLGLTRPAAILQIERRSFLADGRALEVTFSSWRADLYDFVVELRAPRTEGE</sequence>
<accession>A0ABX0K546</accession>
<keyword evidence="1" id="KW-0805">Transcription regulation</keyword>
<dbReference type="EMBL" id="WOSW01000002">
    <property type="protein sequence ID" value="NHO31414.1"/>
    <property type="molecule type" value="Genomic_DNA"/>
</dbReference>
<dbReference type="PANTHER" id="PTHR44846">
    <property type="entry name" value="MANNOSYL-D-GLYCERATE TRANSPORT/METABOLISM SYSTEM REPRESSOR MNGR-RELATED"/>
    <property type="match status" value="1"/>
</dbReference>
<keyword evidence="3" id="KW-0804">Transcription</keyword>
<dbReference type="InterPro" id="IPR050679">
    <property type="entry name" value="Bact_HTH_transcr_reg"/>
</dbReference>
<dbReference type="Proteomes" id="UP000615326">
    <property type="component" value="Unassembled WGS sequence"/>
</dbReference>
<evidence type="ECO:0000256" key="1">
    <source>
        <dbReference type="ARBA" id="ARBA00023015"/>
    </source>
</evidence>
<reference evidence="5 6" key="1">
    <citation type="journal article" date="2020" name="Int. J. Syst. Evol. Microbiol.">
        <title>Novel acetic acid bacteria from cider fermentations: Acetobacter conturbans sp. nov. and Acetobacter fallax sp. nov.</title>
        <authorList>
            <person name="Sombolestani A.S."/>
            <person name="Cleenwerck I."/>
            <person name="Cnockaert M."/>
            <person name="Borremans W."/>
            <person name="Wieme A.D."/>
            <person name="De Vuyst L."/>
            <person name="Vandamme P."/>
        </authorList>
    </citation>
    <scope>NUCLEOTIDE SEQUENCE [LARGE SCALE GENOMIC DNA]</scope>
    <source>
        <strain evidence="5 6">LMG 1637</strain>
    </source>
</reference>
<evidence type="ECO:0000256" key="2">
    <source>
        <dbReference type="ARBA" id="ARBA00023125"/>
    </source>
</evidence>
<dbReference type="InterPro" id="IPR000524">
    <property type="entry name" value="Tscrpt_reg_HTH_GntR"/>
</dbReference>
<dbReference type="PROSITE" id="PS50949">
    <property type="entry name" value="HTH_GNTR"/>
    <property type="match status" value="1"/>
</dbReference>
<dbReference type="SMART" id="SM00345">
    <property type="entry name" value="HTH_GNTR"/>
    <property type="match status" value="1"/>
</dbReference>
<protein>
    <submittedName>
        <fullName evidence="5">UTRA domain-containing protein</fullName>
    </submittedName>
</protein>
<gene>
    <name evidence="5" type="ORF">GOB84_02365</name>
</gene>
<dbReference type="SUPFAM" id="SSF64288">
    <property type="entry name" value="Chorismate lyase-like"/>
    <property type="match status" value="1"/>
</dbReference>
<dbReference type="SUPFAM" id="SSF46785">
    <property type="entry name" value="Winged helix' DNA-binding domain"/>
    <property type="match status" value="1"/>
</dbReference>
<evidence type="ECO:0000313" key="6">
    <source>
        <dbReference type="Proteomes" id="UP000615326"/>
    </source>
</evidence>
<dbReference type="InterPro" id="IPR011663">
    <property type="entry name" value="UTRA"/>
</dbReference>
<keyword evidence="2" id="KW-0238">DNA-binding</keyword>
<name>A0ABX0K546_9PROT</name>
<dbReference type="InterPro" id="IPR036388">
    <property type="entry name" value="WH-like_DNA-bd_sf"/>
</dbReference>
<dbReference type="SMART" id="SM00866">
    <property type="entry name" value="UTRA"/>
    <property type="match status" value="1"/>
</dbReference>